<proteinExistence type="predicted"/>
<comment type="caution">
    <text evidence="2">The sequence shown here is derived from an EMBL/GenBank/DDBJ whole genome shotgun (WGS) entry which is preliminary data.</text>
</comment>
<evidence type="ECO:0000313" key="2">
    <source>
        <dbReference type="EMBL" id="EJK69489.1"/>
    </source>
</evidence>
<organism evidence="2 3">
    <name type="scientific">Thalassiosira oceanica</name>
    <name type="common">Marine diatom</name>
    <dbReference type="NCBI Taxonomy" id="159749"/>
    <lineage>
        <taxon>Eukaryota</taxon>
        <taxon>Sar</taxon>
        <taxon>Stramenopiles</taxon>
        <taxon>Ochrophyta</taxon>
        <taxon>Bacillariophyta</taxon>
        <taxon>Coscinodiscophyceae</taxon>
        <taxon>Thalassiosirophycidae</taxon>
        <taxon>Thalassiosirales</taxon>
        <taxon>Thalassiosiraceae</taxon>
        <taxon>Thalassiosira</taxon>
    </lineage>
</organism>
<dbReference type="EMBL" id="AGNL01009988">
    <property type="protein sequence ID" value="EJK69489.1"/>
    <property type="molecule type" value="Genomic_DNA"/>
</dbReference>
<evidence type="ECO:0000256" key="1">
    <source>
        <dbReference type="SAM" id="MobiDB-lite"/>
    </source>
</evidence>
<protein>
    <submittedName>
        <fullName evidence="2">Uncharacterized protein</fullName>
    </submittedName>
</protein>
<gene>
    <name evidence="2" type="ORF">THAOC_09247</name>
</gene>
<feature type="region of interest" description="Disordered" evidence="1">
    <location>
        <begin position="53"/>
        <end position="79"/>
    </location>
</feature>
<feature type="non-terminal residue" evidence="2">
    <location>
        <position position="118"/>
    </location>
</feature>
<keyword evidence="3" id="KW-1185">Reference proteome</keyword>
<sequence>MFVGSAGAVDSETGRTFLSDSLSAPLASLRSSALSAPCSWLRCYLESSASTCRGRASERDMQATEAQEPEERVEDGRPPIRLEARTTLADTSVSDIGLRPCSATALDRSATLETCASQ</sequence>
<reference evidence="2 3" key="1">
    <citation type="journal article" date="2012" name="Genome Biol.">
        <title>Genome and low-iron response of an oceanic diatom adapted to chronic iron limitation.</title>
        <authorList>
            <person name="Lommer M."/>
            <person name="Specht M."/>
            <person name="Roy A.S."/>
            <person name="Kraemer L."/>
            <person name="Andreson R."/>
            <person name="Gutowska M.A."/>
            <person name="Wolf J."/>
            <person name="Bergner S.V."/>
            <person name="Schilhabel M.B."/>
            <person name="Klostermeier U.C."/>
            <person name="Beiko R.G."/>
            <person name="Rosenstiel P."/>
            <person name="Hippler M."/>
            <person name="Laroche J."/>
        </authorList>
    </citation>
    <scope>NUCLEOTIDE SEQUENCE [LARGE SCALE GENOMIC DNA]</scope>
    <source>
        <strain evidence="2 3">CCMP1005</strain>
    </source>
</reference>
<accession>K0SWZ6</accession>
<name>K0SWZ6_THAOC</name>
<dbReference type="AlphaFoldDB" id="K0SWZ6"/>
<dbReference type="Proteomes" id="UP000266841">
    <property type="component" value="Unassembled WGS sequence"/>
</dbReference>
<evidence type="ECO:0000313" key="3">
    <source>
        <dbReference type="Proteomes" id="UP000266841"/>
    </source>
</evidence>